<dbReference type="PROSITE" id="PS50053">
    <property type="entry name" value="UBIQUITIN_2"/>
    <property type="match status" value="1"/>
</dbReference>
<feature type="region of interest" description="Disordered" evidence="1">
    <location>
        <begin position="172"/>
        <end position="247"/>
    </location>
</feature>
<organism evidence="3 4">
    <name type="scientific">Coprinopsis marcescibilis</name>
    <name type="common">Agaric fungus</name>
    <name type="synonym">Psathyrella marcescibilis</name>
    <dbReference type="NCBI Taxonomy" id="230819"/>
    <lineage>
        <taxon>Eukaryota</taxon>
        <taxon>Fungi</taxon>
        <taxon>Dikarya</taxon>
        <taxon>Basidiomycota</taxon>
        <taxon>Agaricomycotina</taxon>
        <taxon>Agaricomycetes</taxon>
        <taxon>Agaricomycetidae</taxon>
        <taxon>Agaricales</taxon>
        <taxon>Agaricineae</taxon>
        <taxon>Psathyrellaceae</taxon>
        <taxon>Coprinopsis</taxon>
    </lineage>
</organism>
<feature type="region of interest" description="Disordered" evidence="1">
    <location>
        <begin position="1"/>
        <end position="103"/>
    </location>
</feature>
<keyword evidence="4" id="KW-1185">Reference proteome</keyword>
<dbReference type="STRING" id="230819.A0A5C3KTB9"/>
<dbReference type="Gene3D" id="3.10.20.90">
    <property type="entry name" value="Phosphatidylinositol 3-kinase Catalytic Subunit, Chain A, domain 1"/>
    <property type="match status" value="1"/>
</dbReference>
<dbReference type="SUPFAM" id="SSF54236">
    <property type="entry name" value="Ubiquitin-like"/>
    <property type="match status" value="1"/>
</dbReference>
<gene>
    <name evidence="3" type="ORF">FA15DRAFT_670431</name>
</gene>
<feature type="compositionally biased region" description="Pro residues" evidence="1">
    <location>
        <begin position="92"/>
        <end position="102"/>
    </location>
</feature>
<proteinExistence type="predicted"/>
<dbReference type="InterPro" id="IPR040015">
    <property type="entry name" value="UBL3-like"/>
</dbReference>
<name>A0A5C3KTB9_COPMA</name>
<evidence type="ECO:0000256" key="1">
    <source>
        <dbReference type="SAM" id="MobiDB-lite"/>
    </source>
</evidence>
<dbReference type="AlphaFoldDB" id="A0A5C3KTB9"/>
<sequence>MSSTEPESSVSSAAVATNQAQAQATPSANAVPTSTPSTEEPTTLTAKQLKLLQSMSDKPTDSQTGVAPPSNEIPTQEQDSSPPAPETTIPDLSPPAPEPLIPQTPQTYLTFLLISGKRKTMSFEPETAVGRVKELVWNAWPSDWQDERPPAPSYLRILYLGKILQDDETLSSLKLPTNTPAPSTPLENDTTTPSSSGPPVRSRNAPTGTIVHISIRPYAPVNEAESSTFKKKRRGTRDSSVHDEPNNQDNNAGCCGCVIC</sequence>
<feature type="domain" description="Ubiquitin-like" evidence="2">
    <location>
        <begin position="107"/>
        <end position="175"/>
    </location>
</feature>
<accession>A0A5C3KTB9</accession>
<dbReference type="InterPro" id="IPR039540">
    <property type="entry name" value="UBL3-like_ubiquitin_dom"/>
</dbReference>
<protein>
    <recommendedName>
        <fullName evidence="2">Ubiquitin-like domain-containing protein</fullName>
    </recommendedName>
</protein>
<dbReference type="OrthoDB" id="1043111at2759"/>
<evidence type="ECO:0000313" key="4">
    <source>
        <dbReference type="Proteomes" id="UP000307440"/>
    </source>
</evidence>
<dbReference type="PANTHER" id="PTHR13169">
    <property type="entry name" value="UBIQUITIN-LIKE PROTEIN 3 HCG-1 PROTEIN"/>
    <property type="match status" value="1"/>
</dbReference>
<feature type="compositionally biased region" description="Polar residues" evidence="1">
    <location>
        <begin position="172"/>
        <end position="197"/>
    </location>
</feature>
<evidence type="ECO:0000259" key="2">
    <source>
        <dbReference type="PROSITE" id="PS50053"/>
    </source>
</evidence>
<feature type="compositionally biased region" description="Low complexity" evidence="1">
    <location>
        <begin position="1"/>
        <end position="53"/>
    </location>
</feature>
<evidence type="ECO:0000313" key="3">
    <source>
        <dbReference type="EMBL" id="TFK23507.1"/>
    </source>
</evidence>
<dbReference type="EMBL" id="ML210217">
    <property type="protein sequence ID" value="TFK23507.1"/>
    <property type="molecule type" value="Genomic_DNA"/>
</dbReference>
<dbReference type="PANTHER" id="PTHR13169:SF0">
    <property type="entry name" value="UBIQUITIN-LIKE PROTEIN 3"/>
    <property type="match status" value="1"/>
</dbReference>
<feature type="compositionally biased region" description="Basic and acidic residues" evidence="1">
    <location>
        <begin position="236"/>
        <end position="245"/>
    </location>
</feature>
<dbReference type="Proteomes" id="UP000307440">
    <property type="component" value="Unassembled WGS sequence"/>
</dbReference>
<feature type="compositionally biased region" description="Polar residues" evidence="1">
    <location>
        <begin position="54"/>
        <end position="65"/>
    </location>
</feature>
<dbReference type="InterPro" id="IPR029071">
    <property type="entry name" value="Ubiquitin-like_domsf"/>
</dbReference>
<feature type="compositionally biased region" description="Polar residues" evidence="1">
    <location>
        <begin position="72"/>
        <end position="81"/>
    </location>
</feature>
<reference evidence="3 4" key="1">
    <citation type="journal article" date="2019" name="Nat. Ecol. Evol.">
        <title>Megaphylogeny resolves global patterns of mushroom evolution.</title>
        <authorList>
            <person name="Varga T."/>
            <person name="Krizsan K."/>
            <person name="Foldi C."/>
            <person name="Dima B."/>
            <person name="Sanchez-Garcia M."/>
            <person name="Sanchez-Ramirez S."/>
            <person name="Szollosi G.J."/>
            <person name="Szarkandi J.G."/>
            <person name="Papp V."/>
            <person name="Albert L."/>
            <person name="Andreopoulos W."/>
            <person name="Angelini C."/>
            <person name="Antonin V."/>
            <person name="Barry K.W."/>
            <person name="Bougher N.L."/>
            <person name="Buchanan P."/>
            <person name="Buyck B."/>
            <person name="Bense V."/>
            <person name="Catcheside P."/>
            <person name="Chovatia M."/>
            <person name="Cooper J."/>
            <person name="Damon W."/>
            <person name="Desjardin D."/>
            <person name="Finy P."/>
            <person name="Geml J."/>
            <person name="Haridas S."/>
            <person name="Hughes K."/>
            <person name="Justo A."/>
            <person name="Karasinski D."/>
            <person name="Kautmanova I."/>
            <person name="Kiss B."/>
            <person name="Kocsube S."/>
            <person name="Kotiranta H."/>
            <person name="LaButti K.M."/>
            <person name="Lechner B.E."/>
            <person name="Liimatainen K."/>
            <person name="Lipzen A."/>
            <person name="Lukacs Z."/>
            <person name="Mihaltcheva S."/>
            <person name="Morgado L.N."/>
            <person name="Niskanen T."/>
            <person name="Noordeloos M.E."/>
            <person name="Ohm R.A."/>
            <person name="Ortiz-Santana B."/>
            <person name="Ovrebo C."/>
            <person name="Racz N."/>
            <person name="Riley R."/>
            <person name="Savchenko A."/>
            <person name="Shiryaev A."/>
            <person name="Soop K."/>
            <person name="Spirin V."/>
            <person name="Szebenyi C."/>
            <person name="Tomsovsky M."/>
            <person name="Tulloss R.E."/>
            <person name="Uehling J."/>
            <person name="Grigoriev I.V."/>
            <person name="Vagvolgyi C."/>
            <person name="Papp T."/>
            <person name="Martin F.M."/>
            <person name="Miettinen O."/>
            <person name="Hibbett D.S."/>
            <person name="Nagy L.G."/>
        </authorList>
    </citation>
    <scope>NUCLEOTIDE SEQUENCE [LARGE SCALE GENOMIC DNA]</scope>
    <source>
        <strain evidence="3 4">CBS 121175</strain>
    </source>
</reference>
<dbReference type="Pfam" id="PF13881">
    <property type="entry name" value="Rad60-SLD_2"/>
    <property type="match status" value="1"/>
</dbReference>
<dbReference type="InterPro" id="IPR000626">
    <property type="entry name" value="Ubiquitin-like_dom"/>
</dbReference>